<comment type="caution">
    <text evidence="1">The sequence shown here is derived from an EMBL/GenBank/DDBJ whole genome shotgun (WGS) entry which is preliminary data.</text>
</comment>
<accession>A0A1D3P9I1</accession>
<dbReference type="Pfam" id="PF22871">
    <property type="entry name" value="AimR"/>
    <property type="match status" value="1"/>
</dbReference>
<dbReference type="RefSeq" id="WP_048567217.1">
    <property type="nucleotide sequence ID" value="NZ_NTQT01000042.1"/>
</dbReference>
<dbReference type="GO" id="GO:0003677">
    <property type="term" value="F:DNA binding"/>
    <property type="evidence" value="ECO:0007669"/>
    <property type="project" value="InterPro"/>
</dbReference>
<dbReference type="Gene3D" id="1.10.260.40">
    <property type="entry name" value="lambda repressor-like DNA-binding domains"/>
    <property type="match status" value="1"/>
</dbReference>
<dbReference type="InterPro" id="IPR047705">
    <property type="entry name" value="AimR-like"/>
</dbReference>
<dbReference type="SUPFAM" id="SSF47413">
    <property type="entry name" value="lambda repressor-like DNA-binding domains"/>
    <property type="match status" value="1"/>
</dbReference>
<evidence type="ECO:0000313" key="1">
    <source>
        <dbReference type="EMBL" id="PFC70200.1"/>
    </source>
</evidence>
<dbReference type="CDD" id="cd00093">
    <property type="entry name" value="HTH_XRE"/>
    <property type="match status" value="1"/>
</dbReference>
<dbReference type="AlphaFoldDB" id="A0A1D3P9I1"/>
<dbReference type="InterPro" id="IPR010982">
    <property type="entry name" value="Lambda_DNA-bd_dom_sf"/>
</dbReference>
<name>A0A1D3P9I1_BACCE</name>
<gene>
    <name evidence="1" type="ORF">CN290_27395</name>
</gene>
<protein>
    <submittedName>
        <fullName evidence="1">XRE family transcriptional regulator</fullName>
    </submittedName>
</protein>
<evidence type="ECO:0000313" key="2">
    <source>
        <dbReference type="Proteomes" id="UP000220226"/>
    </source>
</evidence>
<proteinExistence type="predicted"/>
<dbReference type="NCBIfam" id="NF038310">
    <property type="entry name" value="lysogeny_AimR"/>
    <property type="match status" value="1"/>
</dbReference>
<dbReference type="InterPro" id="IPR001387">
    <property type="entry name" value="Cro/C1-type_HTH"/>
</dbReference>
<dbReference type="EMBL" id="NTQT01000042">
    <property type="protein sequence ID" value="PFC70200.1"/>
    <property type="molecule type" value="Genomic_DNA"/>
</dbReference>
<organism evidence="1 2">
    <name type="scientific">Bacillus cereus</name>
    <dbReference type="NCBI Taxonomy" id="1396"/>
    <lineage>
        <taxon>Bacteria</taxon>
        <taxon>Bacillati</taxon>
        <taxon>Bacillota</taxon>
        <taxon>Bacilli</taxon>
        <taxon>Bacillales</taxon>
        <taxon>Bacillaceae</taxon>
        <taxon>Bacillus</taxon>
        <taxon>Bacillus cereus group</taxon>
    </lineage>
</organism>
<reference evidence="1 2" key="1">
    <citation type="submission" date="2017-09" db="EMBL/GenBank/DDBJ databases">
        <title>Large-scale bioinformatics analysis of Bacillus genomes uncovers conserved roles of natural products in bacterial physiology.</title>
        <authorList>
            <consortium name="Agbiome Team Llc"/>
            <person name="Bleich R.M."/>
            <person name="Grubbs K.J."/>
            <person name="Santa Maria K.C."/>
            <person name="Allen S.E."/>
            <person name="Farag S."/>
            <person name="Shank E.A."/>
            <person name="Bowers A."/>
        </authorList>
    </citation>
    <scope>NUCLEOTIDE SEQUENCE [LARGE SCALE GENOMIC DNA]</scope>
    <source>
        <strain evidence="1 2">AFS025165</strain>
    </source>
</reference>
<dbReference type="Proteomes" id="UP000220226">
    <property type="component" value="Unassembled WGS sequence"/>
</dbReference>
<sequence>MENINKEIDNYLAFKNITYTNLAKEVGVSKSTISNYLNKNNALSVYTFSKLVYVVFENDKDKQEQMIINYLNTLRDRMNINVKLAFAIAHLNDYLKLMKSIYQLCKKSEDMEMKRLAKIFSLYIARLDGEDIKSIYLDIEKARMISNKSNYDVAIYCDILSMLILCDLGDFGLMEGYKVRIERNIELVTNNYLKNLYYFWVTELWSYTLLRRDMCKEFKENNTYLRTYKDLKFFPVMEAFLNIRCGENCMFTNYNKSLNFFLEATSILSRAKESLKFRIALNDINFIRIVWWKDIDKIEFNKLHPAEYALFLIKEGKKDEAIKILERIEKNKGYLSPMQTCYMGMAKDNLELVKKSINMFKSNNDFLYVKFAEGIYDKNIEKIM</sequence>